<gene>
    <name evidence="1" type="ORF">FHR82_004403</name>
</gene>
<dbReference type="RefSeq" id="WP_184812264.1">
    <property type="nucleotide sequence ID" value="NZ_JACHJQ010000004.1"/>
</dbReference>
<proteinExistence type="predicted"/>
<organism evidence="1 2">
    <name type="scientific">Actinophytocola algeriensis</name>
    <dbReference type="NCBI Taxonomy" id="1768010"/>
    <lineage>
        <taxon>Bacteria</taxon>
        <taxon>Bacillati</taxon>
        <taxon>Actinomycetota</taxon>
        <taxon>Actinomycetes</taxon>
        <taxon>Pseudonocardiales</taxon>
        <taxon>Pseudonocardiaceae</taxon>
    </lineage>
</organism>
<accession>A0A7W7VFC7</accession>
<comment type="caution">
    <text evidence="1">The sequence shown here is derived from an EMBL/GenBank/DDBJ whole genome shotgun (WGS) entry which is preliminary data.</text>
</comment>
<protein>
    <submittedName>
        <fullName evidence="1">Uncharacterized protein</fullName>
    </submittedName>
</protein>
<reference evidence="1 2" key="1">
    <citation type="submission" date="2020-08" db="EMBL/GenBank/DDBJ databases">
        <title>Genomic Encyclopedia of Type Strains, Phase III (KMG-III): the genomes of soil and plant-associated and newly described type strains.</title>
        <authorList>
            <person name="Whitman W."/>
        </authorList>
    </citation>
    <scope>NUCLEOTIDE SEQUENCE [LARGE SCALE GENOMIC DNA]</scope>
    <source>
        <strain evidence="1 2">CECT 8960</strain>
    </source>
</reference>
<sequence length="48" mass="5353">MDDTTWMDLWHWDSEESLKATQQAQLPAAKAAFAMVEVVDGTMGRIVA</sequence>
<evidence type="ECO:0000313" key="1">
    <source>
        <dbReference type="EMBL" id="MBB4908161.1"/>
    </source>
</evidence>
<keyword evidence="2" id="KW-1185">Reference proteome</keyword>
<dbReference type="AlphaFoldDB" id="A0A7W7VFC7"/>
<dbReference type="Proteomes" id="UP000520767">
    <property type="component" value="Unassembled WGS sequence"/>
</dbReference>
<dbReference type="EMBL" id="JACHJQ010000004">
    <property type="protein sequence ID" value="MBB4908161.1"/>
    <property type="molecule type" value="Genomic_DNA"/>
</dbReference>
<name>A0A7W7VFC7_9PSEU</name>
<evidence type="ECO:0000313" key="2">
    <source>
        <dbReference type="Proteomes" id="UP000520767"/>
    </source>
</evidence>